<dbReference type="EC" id="1.14.13.-" evidence="5"/>
<keyword evidence="1 5" id="KW-0285">Flavoprotein</keyword>
<keyword evidence="5" id="KW-0547">Nucleotide-binding</keyword>
<comment type="domain">
    <text evidence="5">Consists of an N-terminal FAD-binding domain with a Rossman fold and a C-terminal substrate-binding domain.</text>
</comment>
<dbReference type="EMBL" id="MCGQ01000042">
    <property type="protein sequence ID" value="OXY89653.1"/>
    <property type="molecule type" value="Genomic_DNA"/>
</dbReference>
<evidence type="ECO:0000256" key="5">
    <source>
        <dbReference type="HAMAP-Rule" id="MF_00845"/>
    </source>
</evidence>
<keyword evidence="5" id="KW-0963">Cytoplasm</keyword>
<dbReference type="Gene3D" id="3.50.50.60">
    <property type="entry name" value="FAD/NAD(P)-binding domain"/>
    <property type="match status" value="1"/>
</dbReference>
<evidence type="ECO:0000256" key="4">
    <source>
        <dbReference type="ARBA" id="ARBA00023033"/>
    </source>
</evidence>
<comment type="subcellular location">
    <subcellularLocation>
        <location evidence="5">Cytoplasm</location>
    </subcellularLocation>
</comment>
<reference evidence="7 8" key="1">
    <citation type="submission" date="2016-07" db="EMBL/GenBank/DDBJ databases">
        <title>Draft genome of Streptomyces diastatochromogenes.</title>
        <authorList>
            <person name="Podduturi R."/>
            <person name="Lukassen M.B."/>
            <person name="Clausen N."/>
            <person name="Nielsen J.L."/>
            <person name="Jorgensen N.O."/>
        </authorList>
    </citation>
    <scope>NUCLEOTIDE SEQUENCE [LARGE SCALE GENOMIC DNA]</scope>
    <source>
        <strain evidence="7 8">DSM 40608</strain>
    </source>
</reference>
<keyword evidence="3 5" id="KW-0560">Oxidoreductase</keyword>
<comment type="catalytic activity">
    <reaction evidence="5">
        <text>a tetracycline + NADPH + O2 + H(+) = an 11a-hydroxytetracycline + NADP(+) + H2O</text>
        <dbReference type="Rhea" id="RHEA:61444"/>
        <dbReference type="ChEBI" id="CHEBI:15377"/>
        <dbReference type="ChEBI" id="CHEBI:15378"/>
        <dbReference type="ChEBI" id="CHEBI:15379"/>
        <dbReference type="ChEBI" id="CHEBI:57783"/>
        <dbReference type="ChEBI" id="CHEBI:58349"/>
        <dbReference type="ChEBI" id="CHEBI:144644"/>
        <dbReference type="ChEBI" id="CHEBI:144645"/>
    </reaction>
</comment>
<evidence type="ECO:0000256" key="2">
    <source>
        <dbReference type="ARBA" id="ARBA00022827"/>
    </source>
</evidence>
<dbReference type="InterPro" id="IPR002938">
    <property type="entry name" value="FAD-bd"/>
</dbReference>
<dbReference type="OrthoDB" id="3217377at2"/>
<keyword evidence="4 5" id="KW-0503">Monooxygenase</keyword>
<dbReference type="InterPro" id="IPR036188">
    <property type="entry name" value="FAD/NAD-bd_sf"/>
</dbReference>
<name>A0A233S240_STRDA</name>
<dbReference type="PANTHER" id="PTHR46972:SF1">
    <property type="entry name" value="FAD DEPENDENT OXIDOREDUCTASE DOMAIN-CONTAINING PROTEIN"/>
    <property type="match status" value="1"/>
</dbReference>
<feature type="domain" description="FAD-binding" evidence="6">
    <location>
        <begin position="4"/>
        <end position="324"/>
    </location>
</feature>
<keyword evidence="2 5" id="KW-0274">FAD</keyword>
<keyword evidence="8" id="KW-1185">Reference proteome</keyword>
<dbReference type="GO" id="GO:0071949">
    <property type="term" value="F:FAD binding"/>
    <property type="evidence" value="ECO:0007669"/>
    <property type="project" value="InterPro"/>
</dbReference>
<evidence type="ECO:0000313" key="7">
    <source>
        <dbReference type="EMBL" id="OXY89653.1"/>
    </source>
</evidence>
<dbReference type="RefSeq" id="WP_094221336.1">
    <property type="nucleotide sequence ID" value="NZ_MCGQ01000042.1"/>
</dbReference>
<dbReference type="SUPFAM" id="SSF51905">
    <property type="entry name" value="FAD/NAD(P)-binding domain"/>
    <property type="match status" value="1"/>
</dbReference>
<sequence length="374" mass="39929">MRNDVTIIGAGLGGLTLARVLHVHGIPATVYEAESSPRARAQGGMLDIHDYNGRPALQAAGLTDEFRGLILEGREATRFLAPDGTVLVDVPDDGTGERPEVQRGELRQILLDSLPADTVRWGHKVSSARALGEGRHEVTFADGATVVTSLLVGADGAWSRVRPLLSDATPEYTGRSFVETYLFDGDTRHPATAKAVGDGSLFALAPGKGIQAHRERGGTLHTYVALSRPLEWFADIDFTDCAAATARIAREFDSWAPELTALITDSETTPVLRPLHALPIEHRWDRVSGVTLLGDAAHLTAPNGEGANLAMYDGAELGKAIAAHPDDIETALSGYEQAMFPRSAAAAAEGAQLNDLLFGDDAPQRLITMFEQGR</sequence>
<dbReference type="PANTHER" id="PTHR46972">
    <property type="entry name" value="MONOOXYGENASE ASQM-RELATED"/>
    <property type="match status" value="1"/>
</dbReference>
<feature type="binding site" evidence="5">
    <location>
        <position position="47"/>
    </location>
    <ligand>
        <name>FAD</name>
        <dbReference type="ChEBI" id="CHEBI:57692"/>
    </ligand>
</feature>
<dbReference type="HAMAP" id="MF_00845">
    <property type="entry name" value="TetX_monooxygenase"/>
    <property type="match status" value="1"/>
</dbReference>
<comment type="cofactor">
    <cofactor evidence="5">
        <name>FAD</name>
        <dbReference type="ChEBI" id="CHEBI:57692"/>
    </cofactor>
</comment>
<dbReference type="Proteomes" id="UP000215483">
    <property type="component" value="Unassembled WGS sequence"/>
</dbReference>
<dbReference type="PRINTS" id="PR00420">
    <property type="entry name" value="RNGMNOXGNASE"/>
</dbReference>
<accession>A0A233S240</accession>
<comment type="caution">
    <text evidence="7">The sequence shown here is derived from an EMBL/GenBank/DDBJ whole genome shotgun (WGS) entry which is preliminary data.</text>
</comment>
<feature type="binding site" evidence="5">
    <location>
        <position position="295"/>
    </location>
    <ligand>
        <name>FAD</name>
        <dbReference type="ChEBI" id="CHEBI:57692"/>
    </ligand>
</feature>
<keyword evidence="5" id="KW-0521">NADP</keyword>
<evidence type="ECO:0000313" key="8">
    <source>
        <dbReference type="Proteomes" id="UP000215483"/>
    </source>
</evidence>
<feature type="binding site" evidence="5">
    <location>
        <position position="103"/>
    </location>
    <ligand>
        <name>FAD</name>
        <dbReference type="ChEBI" id="CHEBI:57692"/>
    </ligand>
</feature>
<gene>
    <name evidence="7" type="ORF">BEK98_37195</name>
</gene>
<evidence type="ECO:0000256" key="1">
    <source>
        <dbReference type="ARBA" id="ARBA00022630"/>
    </source>
</evidence>
<dbReference type="GO" id="GO:0005737">
    <property type="term" value="C:cytoplasm"/>
    <property type="evidence" value="ECO:0007669"/>
    <property type="project" value="UniProtKB-SubCell"/>
</dbReference>
<dbReference type="GO" id="GO:0004497">
    <property type="term" value="F:monooxygenase activity"/>
    <property type="evidence" value="ECO:0007669"/>
    <property type="project" value="UniProtKB-UniRule"/>
</dbReference>
<evidence type="ECO:0000259" key="6">
    <source>
        <dbReference type="Pfam" id="PF01494"/>
    </source>
</evidence>
<dbReference type="Pfam" id="PF01494">
    <property type="entry name" value="FAD_binding_3"/>
    <property type="match status" value="1"/>
</dbReference>
<protein>
    <recommendedName>
        <fullName evidence="5">Flavin-dependent monooxygenase</fullName>
    </recommendedName>
    <alternativeName>
        <fullName evidence="5">TetX monooxygenase</fullName>
        <shortName evidence="5">TetX</shortName>
        <ecNumber evidence="5">1.14.13.-</ecNumber>
    </alternativeName>
</protein>
<proteinExistence type="inferred from homology"/>
<evidence type="ECO:0000256" key="3">
    <source>
        <dbReference type="ARBA" id="ARBA00023002"/>
    </source>
</evidence>
<dbReference type="InterPro" id="IPR043683">
    <property type="entry name" value="TetX_monooxygenase"/>
</dbReference>
<organism evidence="7 8">
    <name type="scientific">Streptomyces diastatochromogenes</name>
    <dbReference type="NCBI Taxonomy" id="42236"/>
    <lineage>
        <taxon>Bacteria</taxon>
        <taxon>Bacillati</taxon>
        <taxon>Actinomycetota</taxon>
        <taxon>Actinomycetes</taxon>
        <taxon>Kitasatosporales</taxon>
        <taxon>Streptomycetaceae</taxon>
        <taxon>Streptomyces</taxon>
    </lineage>
</organism>
<dbReference type="GO" id="GO:0046677">
    <property type="term" value="P:response to antibiotic"/>
    <property type="evidence" value="ECO:0007669"/>
    <property type="project" value="InterPro"/>
</dbReference>
<comment type="similarity">
    <text evidence="5">Belongs to the aromatic-ring hydroxylase family. TetX subfamily.</text>
</comment>
<dbReference type="AlphaFoldDB" id="A0A233S240"/>
<comment type="subunit">
    <text evidence="5">Monomer.</text>
</comment>
<feature type="binding site" evidence="5">
    <location>
        <position position="40"/>
    </location>
    <ligand>
        <name>NADPH</name>
        <dbReference type="ChEBI" id="CHEBI:57783"/>
    </ligand>
</feature>
<comment type="function">
    <text evidence="5">An FAD-requiring monooxygenase active on some tetracycline antibiotic derivatives, which leads to their inactivation. Hydroxylates carbon 11a of tetracycline and some analogs.</text>
</comment>